<gene>
    <name evidence="2" type="ORF">UFOPK3610_00009</name>
</gene>
<evidence type="ECO:0000256" key="1">
    <source>
        <dbReference type="SAM" id="Phobius"/>
    </source>
</evidence>
<proteinExistence type="predicted"/>
<keyword evidence="1" id="KW-0812">Transmembrane</keyword>
<evidence type="ECO:0000313" key="2">
    <source>
        <dbReference type="EMBL" id="CAB4898987.1"/>
    </source>
</evidence>
<keyword evidence="1" id="KW-1133">Transmembrane helix</keyword>
<accession>A0A6J7FU41</accession>
<dbReference type="Pfam" id="PF11271">
    <property type="entry name" value="PorA"/>
    <property type="match status" value="1"/>
</dbReference>
<feature type="transmembrane region" description="Helical" evidence="1">
    <location>
        <begin position="20"/>
        <end position="40"/>
    </location>
</feature>
<dbReference type="AlphaFoldDB" id="A0A6J7FU41"/>
<dbReference type="InterPro" id="IPR021424">
    <property type="entry name" value="PorA"/>
</dbReference>
<dbReference type="EMBL" id="CAFBMR010000001">
    <property type="protein sequence ID" value="CAB4898987.1"/>
    <property type="molecule type" value="Genomic_DNA"/>
</dbReference>
<name>A0A6J7FU41_9ZZZZ</name>
<keyword evidence="1" id="KW-0472">Membrane</keyword>
<feature type="transmembrane region" description="Helical" evidence="1">
    <location>
        <begin position="301"/>
        <end position="324"/>
    </location>
</feature>
<protein>
    <submittedName>
        <fullName evidence="2">Unannotated protein</fullName>
    </submittedName>
</protein>
<organism evidence="2">
    <name type="scientific">freshwater metagenome</name>
    <dbReference type="NCBI Taxonomy" id="449393"/>
    <lineage>
        <taxon>unclassified sequences</taxon>
        <taxon>metagenomes</taxon>
        <taxon>ecological metagenomes</taxon>
    </lineage>
</organism>
<reference evidence="2" key="1">
    <citation type="submission" date="2020-05" db="EMBL/GenBank/DDBJ databases">
        <authorList>
            <person name="Chiriac C."/>
            <person name="Salcher M."/>
            <person name="Ghai R."/>
            <person name="Kavagutti S V."/>
        </authorList>
    </citation>
    <scope>NUCLEOTIDE SEQUENCE</scope>
</reference>
<sequence length="341" mass="35768">MTKAKSRLEGGAEMAKVFSIICVGLGALLIVLAAMLKFYAVPALAKAPLSPGQSNGGVSITHQAGVAAKLFDPTTLKERTDVPLMVTRYTKGDVAGSQAPDAKSGDYAIWDSFSRVEDNQGVIVTASTERYAFNRVTSEIANCCGGNVDGDEVTFSGIVPLKFPMFTQAQDYPYFDSSTKKPMNMAYSGPDTIDGVATYKFVGTVEATQIGVLEVPGDLVGSPDPAYSAPRFYSLRLTLQVEPTTGAILLGSAEQLQTLRGPDGADHVTLIQGTITSTPDDVQATVDVVKPQVALLGLLNAVVPIAGLVLGLILLAVGILLAFVGRRKAARGPSTVNLAKE</sequence>